<evidence type="ECO:0000313" key="1">
    <source>
        <dbReference type="EMBL" id="GLK76695.1"/>
    </source>
</evidence>
<evidence type="ECO:0000313" key="2">
    <source>
        <dbReference type="Proteomes" id="UP001143364"/>
    </source>
</evidence>
<protein>
    <submittedName>
        <fullName evidence="1">Uncharacterized protein</fullName>
    </submittedName>
</protein>
<sequence length="183" mass="20320">MVDPLFSPSLKWLADHWHKAAASGAEAATLLAIKPNTLKTRVSRGQALALRTPAGDVRSNVTYTGYHLVYNLLQDRFARFNVFSPDKSEGMKDLVHLYAEWTREHILGGEHHHSAIIRFTYDHDGHINNHLITDGKIDEADGDTSVIVPIGVMVGRIAMNLWLKSAPDEVSALMTQLRQAANT</sequence>
<keyword evidence="2" id="KW-1185">Reference proteome</keyword>
<dbReference type="EMBL" id="BSFK01000010">
    <property type="protein sequence ID" value="GLK76695.1"/>
    <property type="molecule type" value="Genomic_DNA"/>
</dbReference>
<reference evidence="1" key="1">
    <citation type="journal article" date="2014" name="Int. J. Syst. Evol. Microbiol.">
        <title>Complete genome sequence of Corynebacterium casei LMG S-19264T (=DSM 44701T), isolated from a smear-ripened cheese.</title>
        <authorList>
            <consortium name="US DOE Joint Genome Institute (JGI-PGF)"/>
            <person name="Walter F."/>
            <person name="Albersmeier A."/>
            <person name="Kalinowski J."/>
            <person name="Ruckert C."/>
        </authorList>
    </citation>
    <scope>NUCLEOTIDE SEQUENCE</scope>
    <source>
        <strain evidence="1">VKM B-2555</strain>
    </source>
</reference>
<reference evidence="1" key="2">
    <citation type="submission" date="2023-01" db="EMBL/GenBank/DDBJ databases">
        <authorList>
            <person name="Sun Q."/>
            <person name="Evtushenko L."/>
        </authorList>
    </citation>
    <scope>NUCLEOTIDE SEQUENCE</scope>
    <source>
        <strain evidence="1">VKM B-2555</strain>
    </source>
</reference>
<dbReference type="AlphaFoldDB" id="A0A9W6JFL1"/>
<dbReference type="RefSeq" id="WP_271204566.1">
    <property type="nucleotide sequence ID" value="NZ_BSFK01000010.1"/>
</dbReference>
<organism evidence="1 2">
    <name type="scientific">Methylopila jiangsuensis</name>
    <dbReference type="NCBI Taxonomy" id="586230"/>
    <lineage>
        <taxon>Bacteria</taxon>
        <taxon>Pseudomonadati</taxon>
        <taxon>Pseudomonadota</taxon>
        <taxon>Alphaproteobacteria</taxon>
        <taxon>Hyphomicrobiales</taxon>
        <taxon>Methylopilaceae</taxon>
        <taxon>Methylopila</taxon>
    </lineage>
</organism>
<gene>
    <name evidence="1" type="ORF">GCM10008171_19490</name>
</gene>
<accession>A0A9W6JFL1</accession>
<comment type="caution">
    <text evidence="1">The sequence shown here is derived from an EMBL/GenBank/DDBJ whole genome shotgun (WGS) entry which is preliminary data.</text>
</comment>
<proteinExistence type="predicted"/>
<name>A0A9W6JFL1_9HYPH</name>
<dbReference type="Proteomes" id="UP001143364">
    <property type="component" value="Unassembled WGS sequence"/>
</dbReference>